<evidence type="ECO:0000313" key="3">
    <source>
        <dbReference type="Proteomes" id="UP000724874"/>
    </source>
</evidence>
<protein>
    <submittedName>
        <fullName evidence="2">Uncharacterized protein</fullName>
    </submittedName>
</protein>
<keyword evidence="3" id="KW-1185">Reference proteome</keyword>
<dbReference type="OrthoDB" id="3049698at2759"/>
<name>A0A9P5NE95_GYMJU</name>
<proteinExistence type="predicted"/>
<organism evidence="2 3">
    <name type="scientific">Gymnopilus junonius</name>
    <name type="common">Spectacular rustgill mushroom</name>
    <name type="synonym">Gymnopilus spectabilis subsp. junonius</name>
    <dbReference type="NCBI Taxonomy" id="109634"/>
    <lineage>
        <taxon>Eukaryota</taxon>
        <taxon>Fungi</taxon>
        <taxon>Dikarya</taxon>
        <taxon>Basidiomycota</taxon>
        <taxon>Agaricomycotina</taxon>
        <taxon>Agaricomycetes</taxon>
        <taxon>Agaricomycetidae</taxon>
        <taxon>Agaricales</taxon>
        <taxon>Agaricineae</taxon>
        <taxon>Hymenogastraceae</taxon>
        <taxon>Gymnopilus</taxon>
    </lineage>
</organism>
<sequence length="115" mass="13049">MPPHSNKNTEETTRKQCSQSKCKTMLPLGSTRKTCEKCCNVAQLSMQKKRKRDKEDEGQQRRVALQPTMRANSHNSRQNAPAAAEYIYVGSDSSDDSTYEQDKVSNLLHLQTMGR</sequence>
<reference evidence="2" key="1">
    <citation type="submission" date="2020-11" db="EMBL/GenBank/DDBJ databases">
        <authorList>
            <consortium name="DOE Joint Genome Institute"/>
            <person name="Ahrendt S."/>
            <person name="Riley R."/>
            <person name="Andreopoulos W."/>
            <person name="LaButti K."/>
            <person name="Pangilinan J."/>
            <person name="Ruiz-duenas F.J."/>
            <person name="Barrasa J.M."/>
            <person name="Sanchez-Garcia M."/>
            <person name="Camarero S."/>
            <person name="Miyauchi S."/>
            <person name="Serrano A."/>
            <person name="Linde D."/>
            <person name="Babiker R."/>
            <person name="Drula E."/>
            <person name="Ayuso-Fernandez I."/>
            <person name="Pacheco R."/>
            <person name="Padilla G."/>
            <person name="Ferreira P."/>
            <person name="Barriuso J."/>
            <person name="Kellner H."/>
            <person name="Castanera R."/>
            <person name="Alfaro M."/>
            <person name="Ramirez L."/>
            <person name="Pisabarro A.G."/>
            <person name="Kuo A."/>
            <person name="Tritt A."/>
            <person name="Lipzen A."/>
            <person name="He G."/>
            <person name="Yan M."/>
            <person name="Ng V."/>
            <person name="Cullen D."/>
            <person name="Martin F."/>
            <person name="Rosso M.-N."/>
            <person name="Henrissat B."/>
            <person name="Hibbett D."/>
            <person name="Martinez A.T."/>
            <person name="Grigoriev I.V."/>
        </authorList>
    </citation>
    <scope>NUCLEOTIDE SEQUENCE</scope>
    <source>
        <strain evidence="2">AH 44721</strain>
    </source>
</reference>
<feature type="compositionally biased region" description="Polar residues" evidence="1">
    <location>
        <begin position="69"/>
        <end position="79"/>
    </location>
</feature>
<feature type="region of interest" description="Disordered" evidence="1">
    <location>
        <begin position="1"/>
        <end position="20"/>
    </location>
</feature>
<dbReference type="Proteomes" id="UP000724874">
    <property type="component" value="Unassembled WGS sequence"/>
</dbReference>
<dbReference type="AlphaFoldDB" id="A0A9P5NE95"/>
<evidence type="ECO:0000256" key="1">
    <source>
        <dbReference type="SAM" id="MobiDB-lite"/>
    </source>
</evidence>
<feature type="region of interest" description="Disordered" evidence="1">
    <location>
        <begin position="45"/>
        <end position="80"/>
    </location>
</feature>
<accession>A0A9P5NE95</accession>
<gene>
    <name evidence="2" type="ORF">CPB84DRAFT_1793041</name>
</gene>
<evidence type="ECO:0000313" key="2">
    <source>
        <dbReference type="EMBL" id="KAF8879753.1"/>
    </source>
</evidence>
<dbReference type="EMBL" id="JADNYJ010000146">
    <property type="protein sequence ID" value="KAF8879753.1"/>
    <property type="molecule type" value="Genomic_DNA"/>
</dbReference>
<comment type="caution">
    <text evidence="2">The sequence shown here is derived from an EMBL/GenBank/DDBJ whole genome shotgun (WGS) entry which is preliminary data.</text>
</comment>